<name>A0A4R2PA60_9BACL</name>
<protein>
    <submittedName>
        <fullName evidence="3">YceG-like family protein</fullName>
    </submittedName>
</protein>
<accession>A0A4R2PA60</accession>
<sequence>MTKRGMRGFAFGILVSCAVIAYFFYQIYQPSVDIKKEPLTEATVTKYLSEHQMVAVSEDNYNQLKAGARETSADKKSGDQSKDKAKKDNKQVYTTVINIKAGMTTKDVADQLLDNHIIKDKDPFYEYLDKHNLEKYMQLGKFKLSSDMSIAEIVKILTK</sequence>
<feature type="region of interest" description="Disordered" evidence="1">
    <location>
        <begin position="66"/>
        <end position="88"/>
    </location>
</feature>
<comment type="caution">
    <text evidence="3">The sequence shown here is derived from an EMBL/GenBank/DDBJ whole genome shotgun (WGS) entry which is preliminary data.</text>
</comment>
<dbReference type="OrthoDB" id="2138957at2"/>
<keyword evidence="2" id="KW-1133">Transmembrane helix</keyword>
<keyword evidence="2" id="KW-0472">Membrane</keyword>
<keyword evidence="4" id="KW-1185">Reference proteome</keyword>
<gene>
    <name evidence="3" type="ORF">EV207_10315</name>
</gene>
<evidence type="ECO:0000256" key="1">
    <source>
        <dbReference type="SAM" id="MobiDB-lite"/>
    </source>
</evidence>
<dbReference type="Gene3D" id="3.30.1490.480">
    <property type="entry name" value="Endolytic murein transglycosylase"/>
    <property type="match status" value="1"/>
</dbReference>
<keyword evidence="2" id="KW-0812">Transmembrane</keyword>
<proteinExistence type="predicted"/>
<dbReference type="RefSeq" id="WP_132743624.1">
    <property type="nucleotide sequence ID" value="NZ_SLXK01000003.1"/>
</dbReference>
<organism evidence="3 4">
    <name type="scientific">Scopulibacillus darangshiensis</name>
    <dbReference type="NCBI Taxonomy" id="442528"/>
    <lineage>
        <taxon>Bacteria</taxon>
        <taxon>Bacillati</taxon>
        <taxon>Bacillota</taxon>
        <taxon>Bacilli</taxon>
        <taxon>Bacillales</taxon>
        <taxon>Sporolactobacillaceae</taxon>
        <taxon>Scopulibacillus</taxon>
    </lineage>
</organism>
<reference evidence="3 4" key="1">
    <citation type="submission" date="2019-03" db="EMBL/GenBank/DDBJ databases">
        <title>Genomic Encyclopedia of Type Strains, Phase IV (KMG-IV): sequencing the most valuable type-strain genomes for metagenomic binning, comparative biology and taxonomic classification.</title>
        <authorList>
            <person name="Goeker M."/>
        </authorList>
    </citation>
    <scope>NUCLEOTIDE SEQUENCE [LARGE SCALE GENOMIC DNA]</scope>
    <source>
        <strain evidence="3 4">DSM 19377</strain>
    </source>
</reference>
<evidence type="ECO:0000313" key="4">
    <source>
        <dbReference type="Proteomes" id="UP000295416"/>
    </source>
</evidence>
<dbReference type="Proteomes" id="UP000295416">
    <property type="component" value="Unassembled WGS sequence"/>
</dbReference>
<dbReference type="EMBL" id="SLXK01000003">
    <property type="protein sequence ID" value="TCP31134.1"/>
    <property type="molecule type" value="Genomic_DNA"/>
</dbReference>
<evidence type="ECO:0000256" key="2">
    <source>
        <dbReference type="SAM" id="Phobius"/>
    </source>
</evidence>
<evidence type="ECO:0000313" key="3">
    <source>
        <dbReference type="EMBL" id="TCP31134.1"/>
    </source>
</evidence>
<dbReference type="AlphaFoldDB" id="A0A4R2PA60"/>
<feature type="compositionally biased region" description="Basic and acidic residues" evidence="1">
    <location>
        <begin position="67"/>
        <end position="88"/>
    </location>
</feature>
<feature type="transmembrane region" description="Helical" evidence="2">
    <location>
        <begin position="9"/>
        <end position="28"/>
    </location>
</feature>